<dbReference type="Proteomes" id="UP001274830">
    <property type="component" value="Unassembled WGS sequence"/>
</dbReference>
<keyword evidence="1" id="KW-0863">Zinc-finger</keyword>
<dbReference type="EMBL" id="JAUTXT010000038">
    <property type="protein sequence ID" value="KAK3671917.1"/>
    <property type="molecule type" value="Genomic_DNA"/>
</dbReference>
<gene>
    <name evidence="3" type="ORF">LTR78_008283</name>
</gene>
<evidence type="ECO:0000313" key="3">
    <source>
        <dbReference type="EMBL" id="KAK3671917.1"/>
    </source>
</evidence>
<dbReference type="InterPro" id="IPR001841">
    <property type="entry name" value="Znf_RING"/>
</dbReference>
<dbReference type="InterPro" id="IPR013083">
    <property type="entry name" value="Znf_RING/FYVE/PHD"/>
</dbReference>
<keyword evidence="1" id="KW-0862">Zinc</keyword>
<sequence>MAFPYANKEAYELSGVPKEIDEARLQQFKTAGKFIGDGDCVVCAKEYFTDSVRPILLHSSGSETLHIICDECYSKQYDDDEQGKNVCPYCRLELFLLPDEVSDEEEEEDDDDVVRALTPEDHIRLTRFRIEQIQRGDRHENIDLLDDRLLSSDLRYVGRENNQHGDLWWRDPLHAVDEQALRTVLEHCAAVYMDGELNISLSMYDAAYHGGVDAQMVRILGNPLNGTYTRLHSLDVDEISMVLRDGYYRRFLAANVNGSRGMVAHPLAMQAILTIEKTLRNERVYSQHHRPSTMYNTLCAALRNMGSLPHTSCEPDCPCEQMNERRAQGLETVLSDMVATVINVLKTGAYQEVPKIINYDMRYAVASRRESKIRWRRDHQISPARQVRYEAGRGTTGA</sequence>
<dbReference type="Gene3D" id="3.30.40.10">
    <property type="entry name" value="Zinc/RING finger domain, C3HC4 (zinc finger)"/>
    <property type="match status" value="1"/>
</dbReference>
<dbReference type="GO" id="GO:0008270">
    <property type="term" value="F:zinc ion binding"/>
    <property type="evidence" value="ECO:0007669"/>
    <property type="project" value="UniProtKB-KW"/>
</dbReference>
<dbReference type="SUPFAM" id="SSF57850">
    <property type="entry name" value="RING/U-box"/>
    <property type="match status" value="1"/>
</dbReference>
<organism evidence="3 4">
    <name type="scientific">Recurvomyces mirabilis</name>
    <dbReference type="NCBI Taxonomy" id="574656"/>
    <lineage>
        <taxon>Eukaryota</taxon>
        <taxon>Fungi</taxon>
        <taxon>Dikarya</taxon>
        <taxon>Ascomycota</taxon>
        <taxon>Pezizomycotina</taxon>
        <taxon>Dothideomycetes</taxon>
        <taxon>Dothideomycetidae</taxon>
        <taxon>Mycosphaerellales</taxon>
        <taxon>Teratosphaeriaceae</taxon>
        <taxon>Recurvomyces</taxon>
    </lineage>
</organism>
<protein>
    <recommendedName>
        <fullName evidence="2">RING-type domain-containing protein</fullName>
    </recommendedName>
</protein>
<feature type="domain" description="RING-type" evidence="2">
    <location>
        <begin position="40"/>
        <end position="91"/>
    </location>
</feature>
<evidence type="ECO:0000313" key="4">
    <source>
        <dbReference type="Proteomes" id="UP001274830"/>
    </source>
</evidence>
<name>A0AAE0TQK1_9PEZI</name>
<accession>A0AAE0TQK1</accession>
<evidence type="ECO:0000256" key="1">
    <source>
        <dbReference type="PROSITE-ProRule" id="PRU00175"/>
    </source>
</evidence>
<keyword evidence="4" id="KW-1185">Reference proteome</keyword>
<dbReference type="AlphaFoldDB" id="A0AAE0TQK1"/>
<comment type="caution">
    <text evidence="3">The sequence shown here is derived from an EMBL/GenBank/DDBJ whole genome shotgun (WGS) entry which is preliminary data.</text>
</comment>
<reference evidence="3" key="1">
    <citation type="submission" date="2023-07" db="EMBL/GenBank/DDBJ databases">
        <title>Black Yeasts Isolated from many extreme environments.</title>
        <authorList>
            <person name="Coleine C."/>
            <person name="Stajich J.E."/>
            <person name="Selbmann L."/>
        </authorList>
    </citation>
    <scope>NUCLEOTIDE SEQUENCE</scope>
    <source>
        <strain evidence="3">CCFEE 5485</strain>
    </source>
</reference>
<evidence type="ECO:0000259" key="2">
    <source>
        <dbReference type="PROSITE" id="PS50089"/>
    </source>
</evidence>
<proteinExistence type="predicted"/>
<keyword evidence="1" id="KW-0479">Metal-binding</keyword>
<dbReference type="PROSITE" id="PS50089">
    <property type="entry name" value="ZF_RING_2"/>
    <property type="match status" value="1"/>
</dbReference>